<accession>A0A9D4PF80</accession>
<evidence type="ECO:0008006" key="3">
    <source>
        <dbReference type="Google" id="ProtNLM"/>
    </source>
</evidence>
<reference evidence="1" key="1">
    <citation type="journal article" date="2020" name="Cell">
        <title>Large-Scale Comparative Analyses of Tick Genomes Elucidate Their Genetic Diversity and Vector Capacities.</title>
        <authorList>
            <consortium name="Tick Genome and Microbiome Consortium (TIGMIC)"/>
            <person name="Jia N."/>
            <person name="Wang J."/>
            <person name="Shi W."/>
            <person name="Du L."/>
            <person name="Sun Y."/>
            <person name="Zhan W."/>
            <person name="Jiang J.F."/>
            <person name="Wang Q."/>
            <person name="Zhang B."/>
            <person name="Ji P."/>
            <person name="Bell-Sakyi L."/>
            <person name="Cui X.M."/>
            <person name="Yuan T.T."/>
            <person name="Jiang B.G."/>
            <person name="Yang W.F."/>
            <person name="Lam T.T."/>
            <person name="Chang Q.C."/>
            <person name="Ding S.J."/>
            <person name="Wang X.J."/>
            <person name="Zhu J.G."/>
            <person name="Ruan X.D."/>
            <person name="Zhao L."/>
            <person name="Wei J.T."/>
            <person name="Ye R.Z."/>
            <person name="Que T.C."/>
            <person name="Du C.H."/>
            <person name="Zhou Y.H."/>
            <person name="Cheng J.X."/>
            <person name="Dai P.F."/>
            <person name="Guo W.B."/>
            <person name="Han X.H."/>
            <person name="Huang E.J."/>
            <person name="Li L.F."/>
            <person name="Wei W."/>
            <person name="Gao Y.C."/>
            <person name="Liu J.Z."/>
            <person name="Shao H.Z."/>
            <person name="Wang X."/>
            <person name="Wang C.C."/>
            <person name="Yang T.C."/>
            <person name="Huo Q.B."/>
            <person name="Li W."/>
            <person name="Chen H.Y."/>
            <person name="Chen S.E."/>
            <person name="Zhou L.G."/>
            <person name="Ni X.B."/>
            <person name="Tian J.H."/>
            <person name="Sheng Y."/>
            <person name="Liu T."/>
            <person name="Pan Y.S."/>
            <person name="Xia L.Y."/>
            <person name="Li J."/>
            <person name="Zhao F."/>
            <person name="Cao W.C."/>
        </authorList>
    </citation>
    <scope>NUCLEOTIDE SEQUENCE</scope>
    <source>
        <strain evidence="1">Rsan-2018</strain>
    </source>
</reference>
<protein>
    <recommendedName>
        <fullName evidence="3">Endonuclease/exonuclease/phosphatase domain-containing protein</fullName>
    </recommendedName>
</protein>
<proteinExistence type="predicted"/>
<sequence length="130" mass="14826">MVLGDINVKHPYWGYPKADGPGTRLWQLAHDLRLTLLTDTTQPMRLGNSVCRDTTSGLRDCRYVHDAPTHTNPWPATTMFSPCKYARSHASRVHTLSVMQTGTRFVRVASTRPLPILRTFRDALTSFWRT</sequence>
<name>A0A9D4PF80_RHISA</name>
<dbReference type="AlphaFoldDB" id="A0A9D4PF80"/>
<dbReference type="Proteomes" id="UP000821837">
    <property type="component" value="Unassembled WGS sequence"/>
</dbReference>
<evidence type="ECO:0000313" key="1">
    <source>
        <dbReference type="EMBL" id="KAH7936343.1"/>
    </source>
</evidence>
<comment type="caution">
    <text evidence="1">The sequence shown here is derived from an EMBL/GenBank/DDBJ whole genome shotgun (WGS) entry which is preliminary data.</text>
</comment>
<evidence type="ECO:0000313" key="2">
    <source>
        <dbReference type="Proteomes" id="UP000821837"/>
    </source>
</evidence>
<dbReference type="InterPro" id="IPR036691">
    <property type="entry name" value="Endo/exonu/phosph_ase_sf"/>
</dbReference>
<dbReference type="EMBL" id="JABSTV010001255">
    <property type="protein sequence ID" value="KAH7936343.1"/>
    <property type="molecule type" value="Genomic_DNA"/>
</dbReference>
<reference evidence="1" key="2">
    <citation type="submission" date="2021-09" db="EMBL/GenBank/DDBJ databases">
        <authorList>
            <person name="Jia N."/>
            <person name="Wang J."/>
            <person name="Shi W."/>
            <person name="Du L."/>
            <person name="Sun Y."/>
            <person name="Zhan W."/>
            <person name="Jiang J."/>
            <person name="Wang Q."/>
            <person name="Zhang B."/>
            <person name="Ji P."/>
            <person name="Sakyi L.B."/>
            <person name="Cui X."/>
            <person name="Yuan T."/>
            <person name="Jiang B."/>
            <person name="Yang W."/>
            <person name="Lam T.T.-Y."/>
            <person name="Chang Q."/>
            <person name="Ding S."/>
            <person name="Wang X."/>
            <person name="Zhu J."/>
            <person name="Ruan X."/>
            <person name="Zhao L."/>
            <person name="Wei J."/>
            <person name="Que T."/>
            <person name="Du C."/>
            <person name="Cheng J."/>
            <person name="Dai P."/>
            <person name="Han X."/>
            <person name="Huang E."/>
            <person name="Gao Y."/>
            <person name="Liu J."/>
            <person name="Shao H."/>
            <person name="Ye R."/>
            <person name="Li L."/>
            <person name="Wei W."/>
            <person name="Wang X."/>
            <person name="Wang C."/>
            <person name="Huo Q."/>
            <person name="Li W."/>
            <person name="Guo W."/>
            <person name="Chen H."/>
            <person name="Chen S."/>
            <person name="Zhou L."/>
            <person name="Zhou L."/>
            <person name="Ni X."/>
            <person name="Tian J."/>
            <person name="Zhou Y."/>
            <person name="Sheng Y."/>
            <person name="Liu T."/>
            <person name="Pan Y."/>
            <person name="Xia L."/>
            <person name="Li J."/>
            <person name="Zhao F."/>
            <person name="Cao W."/>
        </authorList>
    </citation>
    <scope>NUCLEOTIDE SEQUENCE</scope>
    <source>
        <strain evidence="1">Rsan-2018</strain>
        <tissue evidence="1">Larvae</tissue>
    </source>
</reference>
<gene>
    <name evidence="1" type="ORF">HPB52_021549</name>
</gene>
<keyword evidence="2" id="KW-1185">Reference proteome</keyword>
<dbReference type="Gene3D" id="3.60.10.10">
    <property type="entry name" value="Endonuclease/exonuclease/phosphatase"/>
    <property type="match status" value="1"/>
</dbReference>
<organism evidence="1 2">
    <name type="scientific">Rhipicephalus sanguineus</name>
    <name type="common">Brown dog tick</name>
    <name type="synonym">Ixodes sanguineus</name>
    <dbReference type="NCBI Taxonomy" id="34632"/>
    <lineage>
        <taxon>Eukaryota</taxon>
        <taxon>Metazoa</taxon>
        <taxon>Ecdysozoa</taxon>
        <taxon>Arthropoda</taxon>
        <taxon>Chelicerata</taxon>
        <taxon>Arachnida</taxon>
        <taxon>Acari</taxon>
        <taxon>Parasitiformes</taxon>
        <taxon>Ixodida</taxon>
        <taxon>Ixodoidea</taxon>
        <taxon>Ixodidae</taxon>
        <taxon>Rhipicephalinae</taxon>
        <taxon>Rhipicephalus</taxon>
        <taxon>Rhipicephalus</taxon>
    </lineage>
</organism>